<keyword evidence="2" id="KW-1185">Reference proteome</keyword>
<proteinExistence type="predicted"/>
<reference evidence="1 2" key="1">
    <citation type="journal article" date="2019" name="Int. J. Syst. Evol. Microbiol.">
        <title>The Global Catalogue of Microorganisms (GCM) 10K type strain sequencing project: providing services to taxonomists for standard genome sequencing and annotation.</title>
        <authorList>
            <consortium name="The Broad Institute Genomics Platform"/>
            <consortium name="The Broad Institute Genome Sequencing Center for Infectious Disease"/>
            <person name="Wu L."/>
            <person name="Ma J."/>
        </authorList>
    </citation>
    <scope>NUCLEOTIDE SEQUENCE [LARGE SCALE GENOMIC DNA]</scope>
    <source>
        <strain evidence="1 2">JCM 10696</strain>
    </source>
</reference>
<organism evidence="1 2">
    <name type="scientific">Actinocorallia libanotica</name>
    <dbReference type="NCBI Taxonomy" id="46162"/>
    <lineage>
        <taxon>Bacteria</taxon>
        <taxon>Bacillati</taxon>
        <taxon>Actinomycetota</taxon>
        <taxon>Actinomycetes</taxon>
        <taxon>Streptosporangiales</taxon>
        <taxon>Thermomonosporaceae</taxon>
        <taxon>Actinocorallia</taxon>
    </lineage>
</organism>
<gene>
    <name evidence="1" type="ORF">GCM10009550_77680</name>
</gene>
<name>A0ABN1S2L1_9ACTN</name>
<dbReference type="Proteomes" id="UP001500665">
    <property type="component" value="Unassembled WGS sequence"/>
</dbReference>
<comment type="caution">
    <text evidence="1">The sequence shown here is derived from an EMBL/GenBank/DDBJ whole genome shotgun (WGS) entry which is preliminary data.</text>
</comment>
<evidence type="ECO:0000313" key="1">
    <source>
        <dbReference type="EMBL" id="GAA0970217.1"/>
    </source>
</evidence>
<protein>
    <recommendedName>
        <fullName evidence="3">HEAT repeat protein</fullName>
    </recommendedName>
</protein>
<dbReference type="EMBL" id="BAAAHH010000073">
    <property type="protein sequence ID" value="GAA0970217.1"/>
    <property type="molecule type" value="Genomic_DNA"/>
</dbReference>
<evidence type="ECO:0000313" key="2">
    <source>
        <dbReference type="Proteomes" id="UP001500665"/>
    </source>
</evidence>
<sequence>MRAGLPFLIDLIDDADSLVRCRAVEAVAAFGDREAVLPVSVSGWRPSGIPSSATSWGVGKTRAMKYMRLDFPRSYGL</sequence>
<evidence type="ECO:0008006" key="3">
    <source>
        <dbReference type="Google" id="ProtNLM"/>
    </source>
</evidence>
<accession>A0ABN1S2L1</accession>